<dbReference type="GO" id="GO:0016020">
    <property type="term" value="C:membrane"/>
    <property type="evidence" value="ECO:0007669"/>
    <property type="project" value="TreeGrafter"/>
</dbReference>
<evidence type="ECO:0000256" key="5">
    <source>
        <dbReference type="SAM" id="MobiDB-lite"/>
    </source>
</evidence>
<dbReference type="Gene3D" id="3.30.160.60">
    <property type="entry name" value="Classic Zinc Finger"/>
    <property type="match status" value="1"/>
</dbReference>
<comment type="catalytic activity">
    <reaction evidence="1">
        <text>Hydrolysis of terminal non-reducing N-acetyl-D-hexosamine residues in N-acetyl-beta-D-hexosaminides.</text>
        <dbReference type="EC" id="3.2.1.52"/>
    </reaction>
</comment>
<gene>
    <name evidence="6" type="ORF">CGI_10027815</name>
</gene>
<evidence type="ECO:0000256" key="3">
    <source>
        <dbReference type="ARBA" id="ARBA00012663"/>
    </source>
</evidence>
<dbReference type="PANTHER" id="PTHR22600">
    <property type="entry name" value="BETA-HEXOSAMINIDASE"/>
    <property type="match status" value="1"/>
</dbReference>
<dbReference type="GO" id="GO:0030203">
    <property type="term" value="P:glycosaminoglycan metabolic process"/>
    <property type="evidence" value="ECO:0007669"/>
    <property type="project" value="TreeGrafter"/>
</dbReference>
<dbReference type="Gene3D" id="3.20.20.80">
    <property type="entry name" value="Glycosidases"/>
    <property type="match status" value="2"/>
</dbReference>
<dbReference type="GO" id="GO:0005764">
    <property type="term" value="C:lysosome"/>
    <property type="evidence" value="ECO:0007669"/>
    <property type="project" value="TreeGrafter"/>
</dbReference>
<dbReference type="AlphaFoldDB" id="K1QTN0"/>
<feature type="compositionally biased region" description="Acidic residues" evidence="5">
    <location>
        <begin position="457"/>
        <end position="467"/>
    </location>
</feature>
<dbReference type="HOGENOM" id="CLU_474307_0_0_1"/>
<dbReference type="InParanoid" id="K1QTN0"/>
<dbReference type="InterPro" id="IPR025705">
    <property type="entry name" value="Beta_hexosaminidase_sua/sub"/>
</dbReference>
<protein>
    <recommendedName>
        <fullName evidence="3">beta-N-acetylhexosaminidase</fullName>
        <ecNumber evidence="3">3.2.1.52</ecNumber>
    </recommendedName>
</protein>
<accession>K1QTN0</accession>
<dbReference type="EMBL" id="JH818873">
    <property type="protein sequence ID" value="EKC40172.1"/>
    <property type="molecule type" value="Genomic_DNA"/>
</dbReference>
<dbReference type="PANTHER" id="PTHR22600:SF21">
    <property type="entry name" value="BETA-HEXOSAMINIDASE A"/>
    <property type="match status" value="1"/>
</dbReference>
<feature type="compositionally biased region" description="Basic and acidic residues" evidence="5">
    <location>
        <begin position="436"/>
        <end position="446"/>
    </location>
</feature>
<dbReference type="InterPro" id="IPR013087">
    <property type="entry name" value="Znf_C2H2_type"/>
</dbReference>
<dbReference type="EC" id="3.2.1.52" evidence="3"/>
<feature type="compositionally biased region" description="Basic and acidic residues" evidence="5">
    <location>
        <begin position="468"/>
        <end position="479"/>
    </location>
</feature>
<sequence length="575" mass="65530">MFAPTLISSPQSFHLCLLYKRCSRGEFTKANASLLSKGQRLQTILDFHTESAMEMNKMNVLHWHLTDDQSFPFESQTFPDLSGKGSYHPSLRYTPEDVRDIIEFARVRGIRIIPEFDVPGIICRLIQSIKNVSTQRENGAKFILWHEAFQSNLNIPGDAIVQVWLGPQSLVEEVTRRGYHAIVSSCWYINMIKYGVVWPEYYLCDPVSYSFRGDKSLVLGGEACLWSEFITSETAVGVLWPKASAVAERLWSDQSLRDVNEAAPRLEEQRCRMLRRGLPVGDDMDILSFLIHEENEDVLLQTIDLDLGFLNSENEDQKLVSTVTEADIDNSAQIENDRSLDRDTSETRSHRKGAYGYIPARTHTQSPKFTMVNTKVTPKKPKEICPVCFKEVEGKDAWTAHVIKCAGSMLVCEKCRVSFKKKEYLAKHMRLKHAEIDLSKESEKDIPGPSSSPTNDTDSESDWDEDPEVRLEETPRNEELQTETNDLLAGRIYRKRTMPSPVQAPRKFICRTEVHPVPGGVTVETQTDTVVSGMADKSTQTAGYRKRVKEVTITKYHENGRSVENIVEREEFYNM</sequence>
<evidence type="ECO:0000313" key="6">
    <source>
        <dbReference type="EMBL" id="EKC40172.1"/>
    </source>
</evidence>
<dbReference type="PROSITE" id="PS50157">
    <property type="entry name" value="ZINC_FINGER_C2H2_2"/>
    <property type="match status" value="1"/>
</dbReference>
<feature type="compositionally biased region" description="Basic and acidic residues" evidence="5">
    <location>
        <begin position="335"/>
        <end position="348"/>
    </location>
</feature>
<feature type="region of interest" description="Disordered" evidence="5">
    <location>
        <begin position="331"/>
        <end position="351"/>
    </location>
</feature>
<dbReference type="InterPro" id="IPR015883">
    <property type="entry name" value="Glyco_hydro_20_cat"/>
</dbReference>
<reference evidence="6" key="1">
    <citation type="journal article" date="2012" name="Nature">
        <title>The oyster genome reveals stress adaptation and complexity of shell formation.</title>
        <authorList>
            <person name="Zhang G."/>
            <person name="Fang X."/>
            <person name="Guo X."/>
            <person name="Li L."/>
            <person name="Luo R."/>
            <person name="Xu F."/>
            <person name="Yang P."/>
            <person name="Zhang L."/>
            <person name="Wang X."/>
            <person name="Qi H."/>
            <person name="Xiong Z."/>
            <person name="Que H."/>
            <person name="Xie Y."/>
            <person name="Holland P.W."/>
            <person name="Paps J."/>
            <person name="Zhu Y."/>
            <person name="Wu F."/>
            <person name="Chen Y."/>
            <person name="Wang J."/>
            <person name="Peng C."/>
            <person name="Meng J."/>
            <person name="Yang L."/>
            <person name="Liu J."/>
            <person name="Wen B."/>
            <person name="Zhang N."/>
            <person name="Huang Z."/>
            <person name="Zhu Q."/>
            <person name="Feng Y."/>
            <person name="Mount A."/>
            <person name="Hedgecock D."/>
            <person name="Xu Z."/>
            <person name="Liu Y."/>
            <person name="Domazet-Loso T."/>
            <person name="Du Y."/>
            <person name="Sun X."/>
            <person name="Zhang S."/>
            <person name="Liu B."/>
            <person name="Cheng P."/>
            <person name="Jiang X."/>
            <person name="Li J."/>
            <person name="Fan D."/>
            <person name="Wang W."/>
            <person name="Fu W."/>
            <person name="Wang T."/>
            <person name="Wang B."/>
            <person name="Zhang J."/>
            <person name="Peng Z."/>
            <person name="Li Y."/>
            <person name="Li N."/>
            <person name="Wang J."/>
            <person name="Chen M."/>
            <person name="He Y."/>
            <person name="Tan F."/>
            <person name="Song X."/>
            <person name="Zheng Q."/>
            <person name="Huang R."/>
            <person name="Yang H."/>
            <person name="Du X."/>
            <person name="Chen L."/>
            <person name="Yang M."/>
            <person name="Gaffney P.M."/>
            <person name="Wang S."/>
            <person name="Luo L."/>
            <person name="She Z."/>
            <person name="Ming Y."/>
            <person name="Huang W."/>
            <person name="Zhang S."/>
            <person name="Huang B."/>
            <person name="Zhang Y."/>
            <person name="Qu T."/>
            <person name="Ni P."/>
            <person name="Miao G."/>
            <person name="Wang J."/>
            <person name="Wang Q."/>
            <person name="Steinberg C.E."/>
            <person name="Wang H."/>
            <person name="Li N."/>
            <person name="Qian L."/>
            <person name="Zhang G."/>
            <person name="Li Y."/>
            <person name="Yang H."/>
            <person name="Liu X."/>
            <person name="Wang J."/>
            <person name="Yin Y."/>
            <person name="Wang J."/>
        </authorList>
    </citation>
    <scope>NUCLEOTIDE SEQUENCE [LARGE SCALE GENOMIC DNA]</scope>
    <source>
        <strain evidence="6">05x7-T-G4-1.051#20</strain>
    </source>
</reference>
<comment type="similarity">
    <text evidence="2">Belongs to the glycosyl hydrolase 20 family.</text>
</comment>
<dbReference type="GO" id="GO:0006689">
    <property type="term" value="P:ganglioside catabolic process"/>
    <property type="evidence" value="ECO:0007669"/>
    <property type="project" value="TreeGrafter"/>
</dbReference>
<evidence type="ECO:0000256" key="1">
    <source>
        <dbReference type="ARBA" id="ARBA00001231"/>
    </source>
</evidence>
<dbReference type="InterPro" id="IPR017853">
    <property type="entry name" value="GH"/>
</dbReference>
<name>K1QTN0_MAGGI</name>
<dbReference type="PROSITE" id="PS00028">
    <property type="entry name" value="ZINC_FINGER_C2H2_1"/>
    <property type="match status" value="1"/>
</dbReference>
<dbReference type="GO" id="GO:0004563">
    <property type="term" value="F:beta-N-acetylhexosaminidase activity"/>
    <property type="evidence" value="ECO:0007669"/>
    <property type="project" value="UniProtKB-EC"/>
</dbReference>
<feature type="region of interest" description="Disordered" evidence="5">
    <location>
        <begin position="436"/>
        <end position="490"/>
    </location>
</feature>
<evidence type="ECO:0000256" key="2">
    <source>
        <dbReference type="ARBA" id="ARBA00006285"/>
    </source>
</evidence>
<dbReference type="PRINTS" id="PR00738">
    <property type="entry name" value="GLHYDRLASE20"/>
</dbReference>
<keyword evidence="4" id="KW-0378">Hydrolase</keyword>
<dbReference type="GO" id="GO:0005975">
    <property type="term" value="P:carbohydrate metabolic process"/>
    <property type="evidence" value="ECO:0007669"/>
    <property type="project" value="InterPro"/>
</dbReference>
<organism evidence="6">
    <name type="scientific">Magallana gigas</name>
    <name type="common">Pacific oyster</name>
    <name type="synonym">Crassostrea gigas</name>
    <dbReference type="NCBI Taxonomy" id="29159"/>
    <lineage>
        <taxon>Eukaryota</taxon>
        <taxon>Metazoa</taxon>
        <taxon>Spiralia</taxon>
        <taxon>Lophotrochozoa</taxon>
        <taxon>Mollusca</taxon>
        <taxon>Bivalvia</taxon>
        <taxon>Autobranchia</taxon>
        <taxon>Pteriomorphia</taxon>
        <taxon>Ostreida</taxon>
        <taxon>Ostreoidea</taxon>
        <taxon>Ostreidae</taxon>
        <taxon>Magallana</taxon>
    </lineage>
</organism>
<proteinExistence type="inferred from homology"/>
<dbReference type="SUPFAM" id="SSF51445">
    <property type="entry name" value="(Trans)glycosidases"/>
    <property type="match status" value="1"/>
</dbReference>
<evidence type="ECO:0000256" key="4">
    <source>
        <dbReference type="ARBA" id="ARBA00022801"/>
    </source>
</evidence>
<dbReference type="Pfam" id="PF00728">
    <property type="entry name" value="Glyco_hydro_20"/>
    <property type="match status" value="2"/>
</dbReference>